<evidence type="ECO:0000256" key="1">
    <source>
        <dbReference type="ARBA" id="ARBA00023015"/>
    </source>
</evidence>
<dbReference type="PANTHER" id="PTHR43280:SF32">
    <property type="entry name" value="TRANSCRIPTIONAL REGULATORY PROTEIN"/>
    <property type="match status" value="1"/>
</dbReference>
<dbReference type="SUPFAM" id="SSF51215">
    <property type="entry name" value="Regulatory protein AraC"/>
    <property type="match status" value="1"/>
</dbReference>
<dbReference type="InterPro" id="IPR020449">
    <property type="entry name" value="Tscrpt_reg_AraC-type_HTH"/>
</dbReference>
<evidence type="ECO:0000256" key="4">
    <source>
        <dbReference type="ARBA" id="ARBA00023163"/>
    </source>
</evidence>
<evidence type="ECO:0000256" key="2">
    <source>
        <dbReference type="ARBA" id="ARBA00023125"/>
    </source>
</evidence>
<dbReference type="InterPro" id="IPR037923">
    <property type="entry name" value="HTH-like"/>
</dbReference>
<dbReference type="EMBL" id="FNYY01000010">
    <property type="protein sequence ID" value="SEJ79258.1"/>
    <property type="molecule type" value="Genomic_DNA"/>
</dbReference>
<dbReference type="Proteomes" id="UP000182932">
    <property type="component" value="Unassembled WGS sequence"/>
</dbReference>
<keyword evidence="1" id="KW-0805">Transcription regulation</keyword>
<dbReference type="PANTHER" id="PTHR43280">
    <property type="entry name" value="ARAC-FAMILY TRANSCRIPTIONAL REGULATOR"/>
    <property type="match status" value="1"/>
</dbReference>
<comment type="caution">
    <text evidence="6">The sequence shown here is derived from an EMBL/GenBank/DDBJ whole genome shotgun (WGS) entry which is preliminary data.</text>
</comment>
<dbReference type="Pfam" id="PF12833">
    <property type="entry name" value="HTH_18"/>
    <property type="match status" value="1"/>
</dbReference>
<dbReference type="InterPro" id="IPR018060">
    <property type="entry name" value="HTH_AraC"/>
</dbReference>
<proteinExistence type="predicted"/>
<dbReference type="InterPro" id="IPR014710">
    <property type="entry name" value="RmlC-like_jellyroll"/>
</dbReference>
<dbReference type="Gene3D" id="2.60.120.10">
    <property type="entry name" value="Jelly Rolls"/>
    <property type="match status" value="1"/>
</dbReference>
<organism evidence="6 7">
    <name type="scientific">Marinovum algicola</name>
    <dbReference type="NCBI Taxonomy" id="42444"/>
    <lineage>
        <taxon>Bacteria</taxon>
        <taxon>Pseudomonadati</taxon>
        <taxon>Pseudomonadota</taxon>
        <taxon>Alphaproteobacteria</taxon>
        <taxon>Rhodobacterales</taxon>
        <taxon>Roseobacteraceae</taxon>
        <taxon>Marinovum</taxon>
    </lineage>
</organism>
<keyword evidence="4" id="KW-0804">Transcription</keyword>
<reference evidence="6 7" key="1">
    <citation type="submission" date="2016-10" db="EMBL/GenBank/DDBJ databases">
        <authorList>
            <person name="Varghese N."/>
            <person name="Submissions S."/>
        </authorList>
    </citation>
    <scope>NUCLEOTIDE SEQUENCE [LARGE SCALE GENOMIC DNA]</scope>
    <source>
        <strain evidence="6 7">FF3</strain>
    </source>
</reference>
<dbReference type="SUPFAM" id="SSF46689">
    <property type="entry name" value="Homeodomain-like"/>
    <property type="match status" value="1"/>
</dbReference>
<sequence>MPHPEILNYNLFGESRDLPDVVHCETIEARSRLHNWEFAPHRHARLHQVLLLEQGSGRVTLDGGELTLGDGTLVNVPPGLVHGYRFAPGSSGLVVTLAAEILDETLRPGEGLAAQLSRPAVLPAPAEVAATLSEIAAAFSDRGFARAQILRGLCALLLGQIARALAQRNTARPAAGKTDLLHRFDALVEARFRQHWPVARYAAALAITPAHLSRLCRAATGRPASAVIEDRIIREARRHLVYTNLPVQSIAYHLGYDDPAYFSRVFTRATGLSPRSFRQQSQG</sequence>
<dbReference type="GO" id="GO:0003700">
    <property type="term" value="F:DNA-binding transcription factor activity"/>
    <property type="evidence" value="ECO:0007669"/>
    <property type="project" value="InterPro"/>
</dbReference>
<dbReference type="SMART" id="SM00342">
    <property type="entry name" value="HTH_ARAC"/>
    <property type="match status" value="1"/>
</dbReference>
<dbReference type="Pfam" id="PF02311">
    <property type="entry name" value="AraC_binding"/>
    <property type="match status" value="1"/>
</dbReference>
<dbReference type="RefSeq" id="WP_074837265.1">
    <property type="nucleotide sequence ID" value="NZ_FNYY01000010.1"/>
</dbReference>
<dbReference type="InterPro" id="IPR003313">
    <property type="entry name" value="AraC-bd"/>
</dbReference>
<accession>A0A975WBP7</accession>
<dbReference type="Gene3D" id="1.10.10.60">
    <property type="entry name" value="Homeodomain-like"/>
    <property type="match status" value="1"/>
</dbReference>
<dbReference type="CDD" id="cd06999">
    <property type="entry name" value="cupin_HpaA-like_N"/>
    <property type="match status" value="1"/>
</dbReference>
<name>A0A975WBP7_9RHOB</name>
<gene>
    <name evidence="6" type="ORF">SAMN04487940_110160</name>
</gene>
<keyword evidence="2" id="KW-0238">DNA-binding</keyword>
<dbReference type="InterPro" id="IPR047264">
    <property type="entry name" value="Cupin_HpaA-like_N"/>
</dbReference>
<dbReference type="GeneID" id="80819222"/>
<evidence type="ECO:0000256" key="3">
    <source>
        <dbReference type="ARBA" id="ARBA00023159"/>
    </source>
</evidence>
<dbReference type="PRINTS" id="PR00032">
    <property type="entry name" value="HTHARAC"/>
</dbReference>
<keyword evidence="7" id="KW-1185">Reference proteome</keyword>
<evidence type="ECO:0000313" key="7">
    <source>
        <dbReference type="Proteomes" id="UP000182932"/>
    </source>
</evidence>
<feature type="domain" description="HTH araC/xylS-type" evidence="5">
    <location>
        <begin position="182"/>
        <end position="280"/>
    </location>
</feature>
<dbReference type="PROSITE" id="PS01124">
    <property type="entry name" value="HTH_ARAC_FAMILY_2"/>
    <property type="match status" value="1"/>
</dbReference>
<evidence type="ECO:0000313" key="6">
    <source>
        <dbReference type="EMBL" id="SEJ79258.1"/>
    </source>
</evidence>
<dbReference type="GO" id="GO:0043565">
    <property type="term" value="F:sequence-specific DNA binding"/>
    <property type="evidence" value="ECO:0007669"/>
    <property type="project" value="InterPro"/>
</dbReference>
<protein>
    <submittedName>
        <fullName evidence="6">Transcriptional regulator, AraC family</fullName>
    </submittedName>
</protein>
<keyword evidence="3" id="KW-0010">Activator</keyword>
<dbReference type="InterPro" id="IPR009057">
    <property type="entry name" value="Homeodomain-like_sf"/>
</dbReference>
<dbReference type="AlphaFoldDB" id="A0A975WBP7"/>
<evidence type="ECO:0000259" key="5">
    <source>
        <dbReference type="PROSITE" id="PS01124"/>
    </source>
</evidence>